<organism evidence="2">
    <name type="scientific">viral metagenome</name>
    <dbReference type="NCBI Taxonomy" id="1070528"/>
    <lineage>
        <taxon>unclassified sequences</taxon>
        <taxon>metagenomes</taxon>
        <taxon>organismal metagenomes</taxon>
    </lineage>
</organism>
<evidence type="ECO:0008006" key="3">
    <source>
        <dbReference type="Google" id="ProtNLM"/>
    </source>
</evidence>
<keyword evidence="1" id="KW-0472">Membrane</keyword>
<sequence length="276" mass="32537">MSSAYLFKEYNYDDPIFRNVDATYIIHLESNGRLASIKNQLFLYHPTSKVFIVFNKGFKNFKKEDHVNTPAKDLIDVFYTIFKDARSKEFQNILILEDDFIFSKNINDMEHSNKIDYFLENNAANNFVYYLGTLCYLQSGFGETHPRVIFSTGTHACIYSKKCIDYFLDNVDQKSLNDWDICLNFGTVPRYKYYLPLCYQTFPDTDNSRGWHRGSILLFFIVWLQRGLLCKILGLDVSCEPGFSNMEFVSRLLFWIILLAILYSIYKIIFNKQNFK</sequence>
<accession>A0A6C0AQU9</accession>
<keyword evidence="1" id="KW-0812">Transmembrane</keyword>
<protein>
    <recommendedName>
        <fullName evidence="3">Glycosyltransferase</fullName>
    </recommendedName>
</protein>
<keyword evidence="1" id="KW-1133">Transmembrane helix</keyword>
<dbReference type="AlphaFoldDB" id="A0A6C0AQU9"/>
<feature type="transmembrane region" description="Helical" evidence="1">
    <location>
        <begin position="248"/>
        <end position="266"/>
    </location>
</feature>
<reference evidence="2" key="1">
    <citation type="journal article" date="2020" name="Nature">
        <title>Giant virus diversity and host interactions through global metagenomics.</title>
        <authorList>
            <person name="Schulz F."/>
            <person name="Roux S."/>
            <person name="Paez-Espino D."/>
            <person name="Jungbluth S."/>
            <person name="Walsh D.A."/>
            <person name="Denef V.J."/>
            <person name="McMahon K.D."/>
            <person name="Konstantinidis K.T."/>
            <person name="Eloe-Fadrosh E.A."/>
            <person name="Kyrpides N.C."/>
            <person name="Woyke T."/>
        </authorList>
    </citation>
    <scope>NUCLEOTIDE SEQUENCE</scope>
    <source>
        <strain evidence="2">GVMAG-S-1101165-79</strain>
    </source>
</reference>
<proteinExistence type="predicted"/>
<evidence type="ECO:0000313" key="2">
    <source>
        <dbReference type="EMBL" id="QHS82277.1"/>
    </source>
</evidence>
<dbReference type="EMBL" id="MN740764">
    <property type="protein sequence ID" value="QHS82277.1"/>
    <property type="molecule type" value="Genomic_DNA"/>
</dbReference>
<name>A0A6C0AQU9_9ZZZZ</name>
<evidence type="ECO:0000256" key="1">
    <source>
        <dbReference type="SAM" id="Phobius"/>
    </source>
</evidence>